<dbReference type="Pfam" id="PF02873">
    <property type="entry name" value="MurB_C"/>
    <property type="match status" value="1"/>
</dbReference>
<dbReference type="PANTHER" id="PTHR21071">
    <property type="entry name" value="UDP-N-ACETYLENOLPYRUVOYLGLUCOSAMINE REDUCTASE"/>
    <property type="match status" value="1"/>
</dbReference>
<evidence type="ECO:0000256" key="1">
    <source>
        <dbReference type="ARBA" id="ARBA00001974"/>
    </source>
</evidence>
<dbReference type="NCBIfam" id="TIGR00179">
    <property type="entry name" value="murB"/>
    <property type="match status" value="1"/>
</dbReference>
<dbReference type="EC" id="1.3.1.98" evidence="5 19"/>
<evidence type="ECO:0000256" key="13">
    <source>
        <dbReference type="ARBA" id="ARBA00022984"/>
    </source>
</evidence>
<dbReference type="GO" id="GO:0009252">
    <property type="term" value="P:peptidoglycan biosynthetic process"/>
    <property type="evidence" value="ECO:0007669"/>
    <property type="project" value="UniProtKB-UniRule"/>
</dbReference>
<dbReference type="SUPFAM" id="SSF56194">
    <property type="entry name" value="Uridine diphospho-N-Acetylenolpyruvylglucosamine reductase, MurB, C-terminal domain"/>
    <property type="match status" value="1"/>
</dbReference>
<keyword evidence="7 19" id="KW-0963">Cytoplasm</keyword>
<evidence type="ECO:0000256" key="15">
    <source>
        <dbReference type="ARBA" id="ARBA00023306"/>
    </source>
</evidence>
<gene>
    <name evidence="19" type="primary">murB</name>
    <name evidence="21" type="ORF">ETSY1_07085</name>
</gene>
<dbReference type="InterPro" id="IPR016167">
    <property type="entry name" value="FAD-bd_PCMH_sub1"/>
</dbReference>
<keyword evidence="16 19" id="KW-0961">Cell wall biogenesis/degradation</keyword>
<keyword evidence="13 19" id="KW-0573">Peptidoglycan synthesis</keyword>
<dbReference type="GO" id="GO:0008360">
    <property type="term" value="P:regulation of cell shape"/>
    <property type="evidence" value="ECO:0007669"/>
    <property type="project" value="UniProtKB-KW"/>
</dbReference>
<keyword evidence="12 19" id="KW-0133">Cell shape</keyword>
<dbReference type="InterPro" id="IPR006094">
    <property type="entry name" value="Oxid_FAD_bind_N"/>
</dbReference>
<dbReference type="HOGENOM" id="CLU_035304_1_1_7"/>
<reference evidence="21 22" key="1">
    <citation type="journal article" date="2014" name="Nature">
        <title>An environmental bacterial taxon with a large and distinct metabolic repertoire.</title>
        <authorList>
            <person name="Wilson M.C."/>
            <person name="Mori T."/>
            <person name="Ruckert C."/>
            <person name="Uria A.R."/>
            <person name="Helf M.J."/>
            <person name="Takada K."/>
            <person name="Gernert C."/>
            <person name="Steffens U.A."/>
            <person name="Heycke N."/>
            <person name="Schmitt S."/>
            <person name="Rinke C."/>
            <person name="Helfrich E.J."/>
            <person name="Brachmann A.O."/>
            <person name="Gurgui C."/>
            <person name="Wakimoto T."/>
            <person name="Kracht M."/>
            <person name="Crusemann M."/>
            <person name="Hentschel U."/>
            <person name="Abe I."/>
            <person name="Matsunaga S."/>
            <person name="Kalinowski J."/>
            <person name="Takeyama H."/>
            <person name="Piel J."/>
        </authorList>
    </citation>
    <scope>NUCLEOTIDE SEQUENCE [LARGE SCALE GENOMIC DNA]</scope>
    <source>
        <strain evidence="22">TSY1</strain>
    </source>
</reference>
<keyword evidence="14 19" id="KW-0560">Oxidoreductase</keyword>
<dbReference type="Pfam" id="PF01565">
    <property type="entry name" value="FAD_binding_4"/>
    <property type="match status" value="1"/>
</dbReference>
<evidence type="ECO:0000256" key="3">
    <source>
        <dbReference type="ARBA" id="ARBA00004496"/>
    </source>
</evidence>
<evidence type="ECO:0000256" key="4">
    <source>
        <dbReference type="ARBA" id="ARBA00004752"/>
    </source>
</evidence>
<keyword evidence="9 19" id="KW-0285">Flavoprotein</keyword>
<keyword evidence="8 19" id="KW-0132">Cell division</keyword>
<evidence type="ECO:0000256" key="16">
    <source>
        <dbReference type="ARBA" id="ARBA00023316"/>
    </source>
</evidence>
<evidence type="ECO:0000256" key="7">
    <source>
        <dbReference type="ARBA" id="ARBA00022490"/>
    </source>
</evidence>
<evidence type="ECO:0000256" key="11">
    <source>
        <dbReference type="ARBA" id="ARBA00022857"/>
    </source>
</evidence>
<dbReference type="NCBIfam" id="NF010480">
    <property type="entry name" value="PRK13905.1"/>
    <property type="match status" value="1"/>
</dbReference>
<evidence type="ECO:0000256" key="12">
    <source>
        <dbReference type="ARBA" id="ARBA00022960"/>
    </source>
</evidence>
<keyword evidence="22" id="KW-1185">Reference proteome</keyword>
<evidence type="ECO:0000256" key="14">
    <source>
        <dbReference type="ARBA" id="ARBA00023002"/>
    </source>
</evidence>
<dbReference type="Gene3D" id="3.30.465.10">
    <property type="match status" value="1"/>
</dbReference>
<comment type="caution">
    <text evidence="21">The sequence shown here is derived from an EMBL/GenBank/DDBJ whole genome shotgun (WGS) entry which is preliminary data.</text>
</comment>
<feature type="active site" evidence="19">
    <location>
        <position position="212"/>
    </location>
</feature>
<dbReference type="GO" id="GO:0005829">
    <property type="term" value="C:cytosol"/>
    <property type="evidence" value="ECO:0007669"/>
    <property type="project" value="TreeGrafter"/>
</dbReference>
<dbReference type="PROSITE" id="PS51387">
    <property type="entry name" value="FAD_PCMH"/>
    <property type="match status" value="1"/>
</dbReference>
<proteinExistence type="inferred from homology"/>
<evidence type="ECO:0000313" key="22">
    <source>
        <dbReference type="Proteomes" id="UP000019141"/>
    </source>
</evidence>
<dbReference type="InterPro" id="IPR003170">
    <property type="entry name" value="MurB"/>
</dbReference>
<evidence type="ECO:0000256" key="10">
    <source>
        <dbReference type="ARBA" id="ARBA00022827"/>
    </source>
</evidence>
<dbReference type="HAMAP" id="MF_00037">
    <property type="entry name" value="MurB"/>
    <property type="match status" value="1"/>
</dbReference>
<feature type="domain" description="FAD-binding PCMH-type" evidence="20">
    <location>
        <begin position="57"/>
        <end position="232"/>
    </location>
</feature>
<evidence type="ECO:0000256" key="8">
    <source>
        <dbReference type="ARBA" id="ARBA00022618"/>
    </source>
</evidence>
<dbReference type="GO" id="GO:0071949">
    <property type="term" value="F:FAD binding"/>
    <property type="evidence" value="ECO:0007669"/>
    <property type="project" value="InterPro"/>
</dbReference>
<dbReference type="GO" id="GO:0071555">
    <property type="term" value="P:cell wall organization"/>
    <property type="evidence" value="ECO:0007669"/>
    <property type="project" value="UniProtKB-KW"/>
</dbReference>
<feature type="active site" evidence="19">
    <location>
        <position position="331"/>
    </location>
</feature>
<dbReference type="AlphaFoldDB" id="W4LTX4"/>
<evidence type="ECO:0000313" key="21">
    <source>
        <dbReference type="EMBL" id="ETX01509.1"/>
    </source>
</evidence>
<dbReference type="Proteomes" id="UP000019141">
    <property type="component" value="Unassembled WGS sequence"/>
</dbReference>
<keyword evidence="10 19" id="KW-0274">FAD</keyword>
<evidence type="ECO:0000256" key="6">
    <source>
        <dbReference type="ARBA" id="ARBA00015188"/>
    </source>
</evidence>
<dbReference type="InterPro" id="IPR011601">
    <property type="entry name" value="MurB_C"/>
</dbReference>
<sequence length="339" mass="36774">MFGNSLMHSVLPENRTSRGLNTSGDAVMKWDLPTLLQPVQGRKRFHQPLARYSSFRIGGPADALVLVEDIENLKTLQAIAREHDIPLFILGGGSNLLIRDGGIRGIVIAMRGTFRTYQVEPCTDEPANGCPGAEVQAGVGCSLSRLAMQLAQQSWSGLEFAYGIPGTLGGAMIMNAGTHLGDLSQVLISARVLLPHGRVDVIPSRDLGLRYRGSSYPAASIILGATLQVWRGDRDTIESTMRESNERRQRTQPLWLPNAGSIFKNPPGTAAARLIDELGLKGTRMGGAMISPVHANFLVNVDRAKATDVEALIQLIRTRVYEAYGIELEPEVRIVGEEG</sequence>
<keyword evidence="11 19" id="KW-0521">NADP</keyword>
<dbReference type="EMBL" id="AZHW01000226">
    <property type="protein sequence ID" value="ETX01509.1"/>
    <property type="molecule type" value="Genomic_DNA"/>
</dbReference>
<comment type="catalytic activity">
    <reaction evidence="18 19">
        <text>UDP-N-acetyl-alpha-D-muramate + NADP(+) = UDP-N-acetyl-3-O-(1-carboxyvinyl)-alpha-D-glucosamine + NADPH + H(+)</text>
        <dbReference type="Rhea" id="RHEA:12248"/>
        <dbReference type="ChEBI" id="CHEBI:15378"/>
        <dbReference type="ChEBI" id="CHEBI:57783"/>
        <dbReference type="ChEBI" id="CHEBI:58349"/>
        <dbReference type="ChEBI" id="CHEBI:68483"/>
        <dbReference type="ChEBI" id="CHEBI:70757"/>
        <dbReference type="EC" id="1.3.1.98"/>
    </reaction>
</comment>
<dbReference type="InterPro" id="IPR016169">
    <property type="entry name" value="FAD-bd_PCMH_sub2"/>
</dbReference>
<comment type="subcellular location">
    <subcellularLocation>
        <location evidence="3 19">Cytoplasm</location>
    </subcellularLocation>
</comment>
<evidence type="ECO:0000256" key="5">
    <source>
        <dbReference type="ARBA" id="ARBA00012518"/>
    </source>
</evidence>
<dbReference type="Gene3D" id="3.90.78.10">
    <property type="entry name" value="UDP-N-acetylenolpyruvoylglucosamine reductase, C-terminal domain"/>
    <property type="match status" value="1"/>
</dbReference>
<evidence type="ECO:0000259" key="20">
    <source>
        <dbReference type="PROSITE" id="PS51387"/>
    </source>
</evidence>
<evidence type="ECO:0000256" key="2">
    <source>
        <dbReference type="ARBA" id="ARBA00003921"/>
    </source>
</evidence>
<evidence type="ECO:0000256" key="18">
    <source>
        <dbReference type="ARBA" id="ARBA00048914"/>
    </source>
</evidence>
<dbReference type="PATRIC" id="fig|1429438.4.peg.1534"/>
<dbReference type="SUPFAM" id="SSF56176">
    <property type="entry name" value="FAD-binding/transporter-associated domain-like"/>
    <property type="match status" value="1"/>
</dbReference>
<accession>W4LTX4</accession>
<feature type="active site" description="Proton donor" evidence="19">
    <location>
        <position position="261"/>
    </location>
</feature>
<dbReference type="InterPro" id="IPR036318">
    <property type="entry name" value="FAD-bd_PCMH-like_sf"/>
</dbReference>
<dbReference type="UniPathway" id="UPA00219"/>
<evidence type="ECO:0000256" key="19">
    <source>
        <dbReference type="HAMAP-Rule" id="MF_00037"/>
    </source>
</evidence>
<evidence type="ECO:0000256" key="17">
    <source>
        <dbReference type="ARBA" id="ARBA00031026"/>
    </source>
</evidence>
<comment type="similarity">
    <text evidence="19">Belongs to the MurB family.</text>
</comment>
<comment type="cofactor">
    <cofactor evidence="1 19">
        <name>FAD</name>
        <dbReference type="ChEBI" id="CHEBI:57692"/>
    </cofactor>
</comment>
<protein>
    <recommendedName>
        <fullName evidence="6 19">UDP-N-acetylenolpyruvoylglucosamine reductase</fullName>
        <ecNumber evidence="5 19">1.3.1.98</ecNumber>
    </recommendedName>
    <alternativeName>
        <fullName evidence="17 19">UDP-N-acetylmuramate dehydrogenase</fullName>
    </alternativeName>
</protein>
<name>W4LTX4_ENTF1</name>
<dbReference type="GO" id="GO:0008762">
    <property type="term" value="F:UDP-N-acetylmuramate dehydrogenase activity"/>
    <property type="evidence" value="ECO:0007669"/>
    <property type="project" value="UniProtKB-UniRule"/>
</dbReference>
<dbReference type="PANTHER" id="PTHR21071:SF4">
    <property type="entry name" value="UDP-N-ACETYLENOLPYRUVOYLGLUCOSAMINE REDUCTASE"/>
    <property type="match status" value="1"/>
</dbReference>
<dbReference type="GO" id="GO:0051301">
    <property type="term" value="P:cell division"/>
    <property type="evidence" value="ECO:0007669"/>
    <property type="project" value="UniProtKB-KW"/>
</dbReference>
<dbReference type="InterPro" id="IPR036635">
    <property type="entry name" value="MurB_C_sf"/>
</dbReference>
<evidence type="ECO:0000256" key="9">
    <source>
        <dbReference type="ARBA" id="ARBA00022630"/>
    </source>
</evidence>
<keyword evidence="15 19" id="KW-0131">Cell cycle</keyword>
<dbReference type="InterPro" id="IPR016166">
    <property type="entry name" value="FAD-bd_PCMH"/>
</dbReference>
<dbReference type="Gene3D" id="3.30.43.10">
    <property type="entry name" value="Uridine Diphospho-n-acetylenolpyruvylglucosamine Reductase, domain 2"/>
    <property type="match status" value="1"/>
</dbReference>
<organism evidence="21 22">
    <name type="scientific">Entotheonella factor</name>
    <dbReference type="NCBI Taxonomy" id="1429438"/>
    <lineage>
        <taxon>Bacteria</taxon>
        <taxon>Pseudomonadati</taxon>
        <taxon>Nitrospinota/Tectimicrobiota group</taxon>
        <taxon>Candidatus Tectimicrobiota</taxon>
        <taxon>Candidatus Entotheonellia</taxon>
        <taxon>Candidatus Entotheonellales</taxon>
        <taxon>Candidatus Entotheonellaceae</taxon>
        <taxon>Candidatus Entotheonella</taxon>
    </lineage>
</organism>
<comment type="pathway">
    <text evidence="4 19">Cell wall biogenesis; peptidoglycan biosynthesis.</text>
</comment>
<comment type="function">
    <text evidence="2 19">Cell wall formation.</text>
</comment>